<proteinExistence type="predicted"/>
<comment type="caution">
    <text evidence="3">The sequence shown here is derived from an EMBL/GenBank/DDBJ whole genome shotgun (WGS) entry which is preliminary data.</text>
</comment>
<sequence>MTENDRVLMGSECSTCGTVGFPATAHCARCATATATPRALSTQGTVWTYTVQRFAPKSPPYVPPPDGFSPFAMGYVELPEGIRVAGILDCETFDGLMGAPAVLIATEPVPRFAVHPDEPAGAAIPGEVPR</sequence>
<dbReference type="AlphaFoldDB" id="A0A243Q932"/>
<accession>A0A243Q932</accession>
<dbReference type="Pfam" id="PF01796">
    <property type="entry name" value="OB_ChsH2_C"/>
    <property type="match status" value="1"/>
</dbReference>
<evidence type="ECO:0000259" key="1">
    <source>
        <dbReference type="Pfam" id="PF01796"/>
    </source>
</evidence>
<organism evidence="3 4">
    <name type="scientific">Gordonia lacunae</name>
    <dbReference type="NCBI Taxonomy" id="417102"/>
    <lineage>
        <taxon>Bacteria</taxon>
        <taxon>Bacillati</taxon>
        <taxon>Actinomycetota</taxon>
        <taxon>Actinomycetes</taxon>
        <taxon>Mycobacteriales</taxon>
        <taxon>Gordoniaceae</taxon>
        <taxon>Gordonia</taxon>
    </lineage>
</organism>
<dbReference type="STRING" id="417102.CA982_16350"/>
<dbReference type="InterPro" id="IPR012340">
    <property type="entry name" value="NA-bd_OB-fold"/>
</dbReference>
<keyword evidence="3" id="KW-0238">DNA-binding</keyword>
<evidence type="ECO:0000313" key="4">
    <source>
        <dbReference type="Proteomes" id="UP000194632"/>
    </source>
</evidence>
<dbReference type="EMBL" id="NGFO01000019">
    <property type="protein sequence ID" value="OUC77580.1"/>
    <property type="molecule type" value="Genomic_DNA"/>
</dbReference>
<dbReference type="PANTHER" id="PTHR34075">
    <property type="entry name" value="BLR3430 PROTEIN"/>
    <property type="match status" value="1"/>
</dbReference>
<feature type="domain" description="ChsH2 C-terminal OB-fold" evidence="1">
    <location>
        <begin position="38"/>
        <end position="100"/>
    </location>
</feature>
<dbReference type="Proteomes" id="UP000194632">
    <property type="component" value="Unassembled WGS sequence"/>
</dbReference>
<dbReference type="InterPro" id="IPR052513">
    <property type="entry name" value="Thioester_dehydratase-like"/>
</dbReference>
<gene>
    <name evidence="3" type="ORF">CA982_16350</name>
</gene>
<evidence type="ECO:0000313" key="3">
    <source>
        <dbReference type="EMBL" id="OUC77580.1"/>
    </source>
</evidence>
<dbReference type="InterPro" id="IPR022002">
    <property type="entry name" value="ChsH2_Znr"/>
</dbReference>
<evidence type="ECO:0000259" key="2">
    <source>
        <dbReference type="Pfam" id="PF12172"/>
    </source>
</evidence>
<feature type="domain" description="ChsH2 rubredoxin-like zinc ribbon" evidence="2">
    <location>
        <begin position="7"/>
        <end position="30"/>
    </location>
</feature>
<dbReference type="InterPro" id="IPR002878">
    <property type="entry name" value="ChsH2_C"/>
</dbReference>
<dbReference type="SUPFAM" id="SSF50249">
    <property type="entry name" value="Nucleic acid-binding proteins"/>
    <property type="match status" value="1"/>
</dbReference>
<reference evidence="3 4" key="1">
    <citation type="submission" date="2017-05" db="EMBL/GenBank/DDBJ databases">
        <title>Biotechnological potential of actinobacteria isolated from South African environments.</title>
        <authorList>
            <person name="Le Roes-Hill M."/>
            <person name="Prins A."/>
            <person name="Durrell K.A."/>
        </authorList>
    </citation>
    <scope>NUCLEOTIDE SEQUENCE [LARGE SCALE GENOMIC DNA]</scope>
    <source>
        <strain evidence="3">BS2</strain>
    </source>
</reference>
<protein>
    <submittedName>
        <fullName evidence="3">DNA-binding protein</fullName>
    </submittedName>
</protein>
<dbReference type="Pfam" id="PF12172">
    <property type="entry name" value="zf-ChsH2"/>
    <property type="match status" value="1"/>
</dbReference>
<dbReference type="PANTHER" id="PTHR34075:SF5">
    <property type="entry name" value="BLR3430 PROTEIN"/>
    <property type="match status" value="1"/>
</dbReference>
<name>A0A243Q932_9ACTN</name>
<dbReference type="GO" id="GO:0003677">
    <property type="term" value="F:DNA binding"/>
    <property type="evidence" value="ECO:0007669"/>
    <property type="project" value="UniProtKB-KW"/>
</dbReference>
<dbReference type="Gene3D" id="6.10.30.10">
    <property type="match status" value="1"/>
</dbReference>
<dbReference type="OrthoDB" id="4714412at2"/>
<keyword evidence="4" id="KW-1185">Reference proteome</keyword>
<dbReference type="RefSeq" id="WP_086536333.1">
    <property type="nucleotide sequence ID" value="NZ_NGFO01000019.1"/>
</dbReference>